<evidence type="ECO:0000256" key="4">
    <source>
        <dbReference type="PROSITE-ProRule" id="PRU00703"/>
    </source>
</evidence>
<evidence type="ECO:0000256" key="1">
    <source>
        <dbReference type="ARBA" id="ARBA00022448"/>
    </source>
</evidence>
<reference evidence="7" key="1">
    <citation type="journal article" date="2023" name="Mol. Biol. Evol.">
        <title>Third-Generation Sequencing Reveals the Adaptive Role of the Epigenome in Three Deep-Sea Polychaetes.</title>
        <authorList>
            <person name="Perez M."/>
            <person name="Aroh O."/>
            <person name="Sun Y."/>
            <person name="Lan Y."/>
            <person name="Juniper S.K."/>
            <person name="Young C.R."/>
            <person name="Angers B."/>
            <person name="Qian P.Y."/>
        </authorList>
    </citation>
    <scope>NUCLEOTIDE SEQUENCE</scope>
    <source>
        <strain evidence="7">R07B-5</strain>
    </source>
</reference>
<evidence type="ECO:0000313" key="7">
    <source>
        <dbReference type="EMBL" id="KAK2168075.1"/>
    </source>
</evidence>
<dbReference type="GO" id="GO:0005886">
    <property type="term" value="C:plasma membrane"/>
    <property type="evidence" value="ECO:0007669"/>
    <property type="project" value="TreeGrafter"/>
</dbReference>
<keyword evidence="8" id="KW-1185">Reference proteome</keyword>
<keyword evidence="3" id="KW-0868">Chloride</keyword>
<dbReference type="InterPro" id="IPR046342">
    <property type="entry name" value="CBS_dom_sf"/>
</dbReference>
<dbReference type="Pfam" id="PF00571">
    <property type="entry name" value="CBS"/>
    <property type="match status" value="1"/>
</dbReference>
<dbReference type="InterPro" id="IPR050970">
    <property type="entry name" value="Cl_channel_volt-gated"/>
</dbReference>
<organism evidence="7 8">
    <name type="scientific">Ridgeia piscesae</name>
    <name type="common">Tubeworm</name>
    <dbReference type="NCBI Taxonomy" id="27915"/>
    <lineage>
        <taxon>Eukaryota</taxon>
        <taxon>Metazoa</taxon>
        <taxon>Spiralia</taxon>
        <taxon>Lophotrochozoa</taxon>
        <taxon>Annelida</taxon>
        <taxon>Polychaeta</taxon>
        <taxon>Sedentaria</taxon>
        <taxon>Canalipalpata</taxon>
        <taxon>Sabellida</taxon>
        <taxon>Siboglinidae</taxon>
        <taxon>Ridgeia</taxon>
    </lineage>
</organism>
<dbReference type="AlphaFoldDB" id="A0AAD9KCC6"/>
<dbReference type="PANTHER" id="PTHR45720:SF10">
    <property type="entry name" value="CHLORIDE CHANNEL PROTEIN 2"/>
    <property type="match status" value="1"/>
</dbReference>
<dbReference type="SMART" id="SM00116">
    <property type="entry name" value="CBS"/>
    <property type="match status" value="2"/>
</dbReference>
<evidence type="ECO:0000313" key="8">
    <source>
        <dbReference type="Proteomes" id="UP001209878"/>
    </source>
</evidence>
<feature type="compositionally biased region" description="Basic and acidic residues" evidence="5">
    <location>
        <begin position="231"/>
        <end position="242"/>
    </location>
</feature>
<keyword evidence="2" id="KW-0406">Ion transport</keyword>
<dbReference type="PANTHER" id="PTHR45720">
    <property type="entry name" value="CHLORIDE CHANNEL PROTEIN 2"/>
    <property type="match status" value="1"/>
</dbReference>
<feature type="compositionally biased region" description="Polar residues" evidence="5">
    <location>
        <begin position="243"/>
        <end position="260"/>
    </location>
</feature>
<feature type="domain" description="CBS" evidence="6">
    <location>
        <begin position="1"/>
        <end position="63"/>
    </location>
</feature>
<dbReference type="Proteomes" id="UP001209878">
    <property type="component" value="Unassembled WGS sequence"/>
</dbReference>
<feature type="region of interest" description="Disordered" evidence="5">
    <location>
        <begin position="231"/>
        <end position="260"/>
    </location>
</feature>
<evidence type="ECO:0000256" key="5">
    <source>
        <dbReference type="SAM" id="MobiDB-lite"/>
    </source>
</evidence>
<sequence length="260" mass="29444">MVKDVVVVSSYNTLEEITNLLQTHDFKTFPLVDSDETRILLGSIERVELQRLLDNTLTRENKLAYFRNRQKERLEQRVAGLHTSPTTKRQEQLAEGSLQLPALERLQQPIASSPGRFAVYMVDEANAQEEEAEIWKKEHLKDHTGDGDPSKPRSILKKSPSGIDLEHRAKVHFTAEVHSLFSLLSLHHAYVTNMGRLVGIISLKEVRAAIQGEVSAVRVFSIKKITQANIEKEQRKIDRESAENSTTDARTHDTNNTSEA</sequence>
<dbReference type="EMBL" id="JAODUO010001246">
    <property type="protein sequence ID" value="KAK2168075.1"/>
    <property type="molecule type" value="Genomic_DNA"/>
</dbReference>
<proteinExistence type="predicted"/>
<evidence type="ECO:0000259" key="6">
    <source>
        <dbReference type="PROSITE" id="PS51371"/>
    </source>
</evidence>
<feature type="region of interest" description="Disordered" evidence="5">
    <location>
        <begin position="138"/>
        <end position="161"/>
    </location>
</feature>
<evidence type="ECO:0000256" key="3">
    <source>
        <dbReference type="ARBA" id="ARBA00023214"/>
    </source>
</evidence>
<evidence type="ECO:0000256" key="2">
    <source>
        <dbReference type="ARBA" id="ARBA00023065"/>
    </source>
</evidence>
<comment type="caution">
    <text evidence="7">The sequence shown here is derived from an EMBL/GenBank/DDBJ whole genome shotgun (WGS) entry which is preliminary data.</text>
</comment>
<dbReference type="Gene3D" id="3.10.580.10">
    <property type="entry name" value="CBS-domain"/>
    <property type="match status" value="2"/>
</dbReference>
<protein>
    <recommendedName>
        <fullName evidence="6">CBS domain-containing protein</fullName>
    </recommendedName>
</protein>
<dbReference type="SUPFAM" id="SSF54631">
    <property type="entry name" value="CBS-domain pair"/>
    <property type="match status" value="1"/>
</dbReference>
<keyword evidence="1" id="KW-0813">Transport</keyword>
<accession>A0AAD9KCC6</accession>
<feature type="compositionally biased region" description="Basic and acidic residues" evidence="5">
    <location>
        <begin position="138"/>
        <end position="151"/>
    </location>
</feature>
<gene>
    <name evidence="7" type="ORF">NP493_1244g00009</name>
</gene>
<dbReference type="GO" id="GO:0005247">
    <property type="term" value="F:voltage-gated chloride channel activity"/>
    <property type="evidence" value="ECO:0007669"/>
    <property type="project" value="TreeGrafter"/>
</dbReference>
<dbReference type="InterPro" id="IPR000644">
    <property type="entry name" value="CBS_dom"/>
</dbReference>
<name>A0AAD9KCC6_RIDPI</name>
<dbReference type="PROSITE" id="PS51371">
    <property type="entry name" value="CBS"/>
    <property type="match status" value="1"/>
</dbReference>
<keyword evidence="4" id="KW-0129">CBS domain</keyword>